<dbReference type="STRING" id="310782.SAMN05216499_13250"/>
<dbReference type="InterPro" id="IPR010982">
    <property type="entry name" value="Lambda_DNA-bd_dom_sf"/>
</dbReference>
<dbReference type="InterPro" id="IPR041413">
    <property type="entry name" value="MLTR_LBD"/>
</dbReference>
<reference evidence="2 3" key="1">
    <citation type="submission" date="2016-11" db="EMBL/GenBank/DDBJ databases">
        <authorList>
            <person name="Jaros S."/>
            <person name="Januszkiewicz K."/>
            <person name="Wedrychowicz H."/>
        </authorList>
    </citation>
    <scope>NUCLEOTIDE SEQUENCE [LARGE SCALE GENOMIC DNA]</scope>
    <source>
        <strain evidence="2 3">CGMCC 4.2025</strain>
    </source>
</reference>
<dbReference type="Pfam" id="PF13560">
    <property type="entry name" value="HTH_31"/>
    <property type="match status" value="1"/>
</dbReference>
<dbReference type="SMART" id="SM00530">
    <property type="entry name" value="HTH_XRE"/>
    <property type="match status" value="1"/>
</dbReference>
<organism evidence="2 3">
    <name type="scientific">Actinacidiphila paucisporea</name>
    <dbReference type="NCBI Taxonomy" id="310782"/>
    <lineage>
        <taxon>Bacteria</taxon>
        <taxon>Bacillati</taxon>
        <taxon>Actinomycetota</taxon>
        <taxon>Actinomycetes</taxon>
        <taxon>Kitasatosporales</taxon>
        <taxon>Streptomycetaceae</taxon>
        <taxon>Actinacidiphila</taxon>
    </lineage>
</organism>
<dbReference type="AlphaFoldDB" id="A0A1M7QDC8"/>
<dbReference type="PANTHER" id="PTHR35010:SF2">
    <property type="entry name" value="BLL4672 PROTEIN"/>
    <property type="match status" value="1"/>
</dbReference>
<dbReference type="OrthoDB" id="3542608at2"/>
<protein>
    <submittedName>
        <fullName evidence="2">Helix-turn-helix domain-containing protein</fullName>
    </submittedName>
</protein>
<dbReference type="RefSeq" id="WP_073502412.1">
    <property type="nucleotide sequence ID" value="NZ_FRBI01000032.1"/>
</dbReference>
<keyword evidence="3" id="KW-1185">Reference proteome</keyword>
<dbReference type="EMBL" id="FRBI01000032">
    <property type="protein sequence ID" value="SHN28651.1"/>
    <property type="molecule type" value="Genomic_DNA"/>
</dbReference>
<sequence length="280" mass="30980">MDRTELADFLRRRRDRLSPADVGLGSGARRRTPGLRREEVAQLAGMSVDYYTRLEQARGPRPSRQMLAALARALRLTADERDHLFHLAGEEPPRETGGSGHIRPGLLLVLDRLHDTPAQVVSDLGDVLAQNAMASALLGDVSARAPEMRNIARRAFTEPAAMDIFPPEDRETQARSQVANLRAVLAARPDDPRAAGLVAELRAASELFARLWSEHEVAVRRSDTKRIRHPVVGDMELDCEVLLSSGHDQRLIVYTARPGTDAYERLQLLRVVGLQDLSVG</sequence>
<dbReference type="SUPFAM" id="SSF47413">
    <property type="entry name" value="lambda repressor-like DNA-binding domains"/>
    <property type="match status" value="1"/>
</dbReference>
<dbReference type="Gene3D" id="3.30.450.180">
    <property type="match status" value="1"/>
</dbReference>
<gene>
    <name evidence="2" type="ORF">SAMN05216499_13250</name>
</gene>
<dbReference type="GO" id="GO:0003677">
    <property type="term" value="F:DNA binding"/>
    <property type="evidence" value="ECO:0007669"/>
    <property type="project" value="InterPro"/>
</dbReference>
<dbReference type="Pfam" id="PF17765">
    <property type="entry name" value="MLTR_LBD"/>
    <property type="match status" value="1"/>
</dbReference>
<name>A0A1M7QDC8_9ACTN</name>
<dbReference type="PROSITE" id="PS50943">
    <property type="entry name" value="HTH_CROC1"/>
    <property type="match status" value="1"/>
</dbReference>
<accession>A0A1M7QDC8</accession>
<dbReference type="PANTHER" id="PTHR35010">
    <property type="entry name" value="BLL4672 PROTEIN-RELATED"/>
    <property type="match status" value="1"/>
</dbReference>
<evidence type="ECO:0000313" key="3">
    <source>
        <dbReference type="Proteomes" id="UP000184111"/>
    </source>
</evidence>
<evidence type="ECO:0000259" key="1">
    <source>
        <dbReference type="PROSITE" id="PS50943"/>
    </source>
</evidence>
<dbReference type="Proteomes" id="UP000184111">
    <property type="component" value="Unassembled WGS sequence"/>
</dbReference>
<dbReference type="Gene3D" id="1.10.260.40">
    <property type="entry name" value="lambda repressor-like DNA-binding domains"/>
    <property type="match status" value="1"/>
</dbReference>
<evidence type="ECO:0000313" key="2">
    <source>
        <dbReference type="EMBL" id="SHN28651.1"/>
    </source>
</evidence>
<feature type="domain" description="HTH cro/C1-type" evidence="1">
    <location>
        <begin position="34"/>
        <end position="81"/>
    </location>
</feature>
<dbReference type="InterPro" id="IPR001387">
    <property type="entry name" value="Cro/C1-type_HTH"/>
</dbReference>
<proteinExistence type="predicted"/>